<dbReference type="SMART" id="SM00720">
    <property type="entry name" value="calpain_III"/>
    <property type="match status" value="1"/>
</dbReference>
<accession>A0A3Q0S4L5</accession>
<evidence type="ECO:0000256" key="3">
    <source>
        <dbReference type="ARBA" id="ARBA00022801"/>
    </source>
</evidence>
<evidence type="ECO:0000256" key="2">
    <source>
        <dbReference type="ARBA" id="ARBA00022670"/>
    </source>
</evidence>
<dbReference type="GO" id="GO:0006508">
    <property type="term" value="P:proteolysis"/>
    <property type="evidence" value="ECO:0007669"/>
    <property type="project" value="UniProtKB-KW"/>
</dbReference>
<dbReference type="SMART" id="SM00230">
    <property type="entry name" value="CysPc"/>
    <property type="match status" value="1"/>
</dbReference>
<dbReference type="GO" id="GO:0005737">
    <property type="term" value="C:cytoplasm"/>
    <property type="evidence" value="ECO:0007669"/>
    <property type="project" value="TreeGrafter"/>
</dbReference>
<dbReference type="SUPFAM" id="SSF54001">
    <property type="entry name" value="Cysteine proteinases"/>
    <property type="match status" value="1"/>
</dbReference>
<dbReference type="InterPro" id="IPR022683">
    <property type="entry name" value="Calpain_III"/>
</dbReference>
<dbReference type="CDD" id="cd00044">
    <property type="entry name" value="CysPc"/>
    <property type="match status" value="1"/>
</dbReference>
<dbReference type="Proteomes" id="UP000261340">
    <property type="component" value="Unplaced"/>
</dbReference>
<reference evidence="8" key="2">
    <citation type="submission" date="2025-09" db="UniProtKB">
        <authorList>
            <consortium name="Ensembl"/>
        </authorList>
    </citation>
    <scope>IDENTIFICATION</scope>
</reference>
<feature type="active site" evidence="5 6">
    <location>
        <position position="257"/>
    </location>
</feature>
<dbReference type="InterPro" id="IPR038765">
    <property type="entry name" value="Papain-like_cys_pep_sf"/>
</dbReference>
<dbReference type="AlphaFoldDB" id="A0A3Q0S4L5"/>
<feature type="active site" evidence="5 6">
    <location>
        <position position="281"/>
    </location>
</feature>
<dbReference type="Pfam" id="PF00648">
    <property type="entry name" value="Peptidase_C2"/>
    <property type="match status" value="1"/>
</dbReference>
<dbReference type="SUPFAM" id="SSF49758">
    <property type="entry name" value="Calpain large subunit, middle domain (domain III)"/>
    <property type="match status" value="1"/>
</dbReference>
<dbReference type="PANTHER" id="PTHR10183:SF302">
    <property type="entry name" value="CALPAIN-14"/>
    <property type="match status" value="1"/>
</dbReference>
<feature type="active site" evidence="5 6">
    <location>
        <position position="96"/>
    </location>
</feature>
<dbReference type="PROSITE" id="PS50203">
    <property type="entry name" value="CALPAIN_CAT"/>
    <property type="match status" value="1"/>
</dbReference>
<evidence type="ECO:0000256" key="4">
    <source>
        <dbReference type="ARBA" id="ARBA00022807"/>
    </source>
</evidence>
<dbReference type="PROSITE" id="PS00139">
    <property type="entry name" value="THIOL_PROTEASE_CYS"/>
    <property type="match status" value="1"/>
</dbReference>
<dbReference type="Pfam" id="PF01067">
    <property type="entry name" value="Calpain_III"/>
    <property type="match status" value="1"/>
</dbReference>
<dbReference type="InterPro" id="IPR022684">
    <property type="entry name" value="Calpain_cysteine_protease"/>
</dbReference>
<dbReference type="InterPro" id="IPR022682">
    <property type="entry name" value="Calpain_domain_III"/>
</dbReference>
<organism evidence="8 9">
    <name type="scientific">Amphilophus citrinellus</name>
    <name type="common">Midas cichlid</name>
    <name type="synonym">Cichlasoma citrinellum</name>
    <dbReference type="NCBI Taxonomy" id="61819"/>
    <lineage>
        <taxon>Eukaryota</taxon>
        <taxon>Metazoa</taxon>
        <taxon>Chordata</taxon>
        <taxon>Craniata</taxon>
        <taxon>Vertebrata</taxon>
        <taxon>Euteleostomi</taxon>
        <taxon>Actinopterygii</taxon>
        <taxon>Neopterygii</taxon>
        <taxon>Teleostei</taxon>
        <taxon>Neoteleostei</taxon>
        <taxon>Acanthomorphata</taxon>
        <taxon>Ovalentaria</taxon>
        <taxon>Cichlomorphae</taxon>
        <taxon>Cichliformes</taxon>
        <taxon>Cichlidae</taxon>
        <taxon>New World cichlids</taxon>
        <taxon>Cichlasomatinae</taxon>
        <taxon>Heroini</taxon>
        <taxon>Amphilophus</taxon>
    </lineage>
</organism>
<dbReference type="InterPro" id="IPR036213">
    <property type="entry name" value="Calpain_III_sf"/>
</dbReference>
<evidence type="ECO:0000313" key="9">
    <source>
        <dbReference type="Proteomes" id="UP000261340"/>
    </source>
</evidence>
<dbReference type="PRINTS" id="PR00704">
    <property type="entry name" value="CALPAIN"/>
</dbReference>
<dbReference type="Ensembl" id="ENSACIT00000018427.1">
    <property type="protein sequence ID" value="ENSACIP00000017941.1"/>
    <property type="gene ID" value="ENSACIG00000013963.1"/>
</dbReference>
<keyword evidence="2 6" id="KW-0645">Protease</keyword>
<feature type="domain" description="Calpain catalytic" evidence="7">
    <location>
        <begin position="45"/>
        <end position="338"/>
    </location>
</feature>
<dbReference type="PANTHER" id="PTHR10183">
    <property type="entry name" value="CALPAIN"/>
    <property type="match status" value="1"/>
</dbReference>
<comment type="similarity">
    <text evidence="1">Belongs to the peptidase C2 family.</text>
</comment>
<evidence type="ECO:0000259" key="7">
    <source>
        <dbReference type="PROSITE" id="PS50203"/>
    </source>
</evidence>
<reference evidence="8" key="1">
    <citation type="submission" date="2025-08" db="UniProtKB">
        <authorList>
            <consortium name="Ensembl"/>
        </authorList>
    </citation>
    <scope>IDENTIFICATION</scope>
</reference>
<evidence type="ECO:0000256" key="5">
    <source>
        <dbReference type="PIRSR" id="PIRSR622684-1"/>
    </source>
</evidence>
<dbReference type="Gene3D" id="2.60.120.380">
    <property type="match status" value="1"/>
</dbReference>
<dbReference type="GO" id="GO:0004198">
    <property type="term" value="F:calcium-dependent cysteine-type endopeptidase activity"/>
    <property type="evidence" value="ECO:0007669"/>
    <property type="project" value="InterPro"/>
</dbReference>
<protein>
    <recommendedName>
        <fullName evidence="7">Calpain catalytic domain-containing protein</fullName>
    </recommendedName>
</protein>
<keyword evidence="9" id="KW-1185">Reference proteome</keyword>
<evidence type="ECO:0000256" key="1">
    <source>
        <dbReference type="ARBA" id="ARBA00007623"/>
    </source>
</evidence>
<evidence type="ECO:0000256" key="6">
    <source>
        <dbReference type="PROSITE-ProRule" id="PRU00239"/>
    </source>
</evidence>
<evidence type="ECO:0000313" key="8">
    <source>
        <dbReference type="Ensembl" id="ENSACIP00000017941.1"/>
    </source>
</evidence>
<dbReference type="GeneTree" id="ENSGT00940000160421"/>
<dbReference type="FunFam" id="3.90.70.10:FF:000054">
    <property type="entry name" value="Calpain 14"/>
    <property type="match status" value="1"/>
</dbReference>
<dbReference type="InterPro" id="IPR001300">
    <property type="entry name" value="Peptidase_C2_calpain_cat"/>
</dbReference>
<keyword evidence="3 6" id="KW-0378">Hydrolase</keyword>
<sequence>MAESATPLIILRYQDGSEGSPSNPVKFKNQDFAKLKDYCHGRGGLFVDMEFPPNGRSLGDLPVANSVKWLRPRDEPAFIVDGTSRFDFGQGQVGNCWFVAAISAGTFQENLMAQVVPMEQSFENYAGIFHFRFWRFGKWVDVVIDDYLPTINKQLLSVSSKCGNEFWAPLMEKAYAKVCGSYADMEAGYPSEACKDFTGGVNQTYTLKEPNSLDHGEIWLTLRRATDCKSLICCGTPSKWFTTDSDIDPDTGLVNSHAYSITGITEVDLNGAQVRLVRVMNPHGELEWNGRWSDKSDLWSIVKPEDQVKYSDRNDGEFWMQLEDFCCYFSDLSICCETPNFTDGDFTCQWKCMDYEGSWVANRSALVNKDIQKKKNYVTDKEEPKSKSILISLIQKPHQGYRKKIVPHEFDIYKTSFSPCKTVYCNSSSHFTINRFHQGELVKLHNLDPGEYVIIPSALEDYITADFVLTVYTKADAKIRQARKPVILN</sequence>
<dbReference type="InterPro" id="IPR000169">
    <property type="entry name" value="Pept_cys_AS"/>
</dbReference>
<dbReference type="STRING" id="61819.ENSACIP00000017941"/>
<dbReference type="OMA" id="RCLERIM"/>
<dbReference type="Gene3D" id="3.90.70.10">
    <property type="entry name" value="Cysteine proteinases"/>
    <property type="match status" value="1"/>
</dbReference>
<keyword evidence="4 6" id="KW-0788">Thiol protease</keyword>
<name>A0A3Q0S4L5_AMPCI</name>
<proteinExistence type="inferred from homology"/>